<dbReference type="Proteomes" id="UP001219525">
    <property type="component" value="Unassembled WGS sequence"/>
</dbReference>
<evidence type="ECO:0000313" key="2">
    <source>
        <dbReference type="EMBL" id="KAJ7216381.1"/>
    </source>
</evidence>
<accession>A0AAD6VPY2</accession>
<organism evidence="2 3">
    <name type="scientific">Mycena pura</name>
    <dbReference type="NCBI Taxonomy" id="153505"/>
    <lineage>
        <taxon>Eukaryota</taxon>
        <taxon>Fungi</taxon>
        <taxon>Dikarya</taxon>
        <taxon>Basidiomycota</taxon>
        <taxon>Agaricomycotina</taxon>
        <taxon>Agaricomycetes</taxon>
        <taxon>Agaricomycetidae</taxon>
        <taxon>Agaricales</taxon>
        <taxon>Marasmiineae</taxon>
        <taxon>Mycenaceae</taxon>
        <taxon>Mycena</taxon>
    </lineage>
</organism>
<evidence type="ECO:0000256" key="1">
    <source>
        <dbReference type="SAM" id="MobiDB-lite"/>
    </source>
</evidence>
<evidence type="ECO:0000313" key="3">
    <source>
        <dbReference type="Proteomes" id="UP001219525"/>
    </source>
</evidence>
<sequence length="211" mass="22514">MPTATDANAVQAIQTPLRPRSSTDFRTFIVVSSLGVLHINAPHTWENAKSQECARSSMSVRSGGAGRSGEKGSQNNENISTRISFGKMVTGGKDALAIVVIGLHFTAVSVGHHDDSVVGNESAQAHGLQLDKTRVGGSRDFVRIPPDWLGFSFFGVFSHQKFLKTVHGAGVRLAGEHTRIFGDESGTRTVQGWRAINFIGSRSSQLSPATG</sequence>
<protein>
    <submittedName>
        <fullName evidence="2">Uncharacterized protein</fullName>
    </submittedName>
</protein>
<feature type="compositionally biased region" description="Polar residues" evidence="1">
    <location>
        <begin position="50"/>
        <end position="60"/>
    </location>
</feature>
<gene>
    <name evidence="2" type="ORF">GGX14DRAFT_391215</name>
</gene>
<feature type="region of interest" description="Disordered" evidence="1">
    <location>
        <begin position="50"/>
        <end position="78"/>
    </location>
</feature>
<dbReference type="AlphaFoldDB" id="A0AAD6VPY2"/>
<dbReference type="EMBL" id="JARJCW010000015">
    <property type="protein sequence ID" value="KAJ7216381.1"/>
    <property type="molecule type" value="Genomic_DNA"/>
</dbReference>
<comment type="caution">
    <text evidence="2">The sequence shown here is derived from an EMBL/GenBank/DDBJ whole genome shotgun (WGS) entry which is preliminary data.</text>
</comment>
<reference evidence="2" key="1">
    <citation type="submission" date="2023-03" db="EMBL/GenBank/DDBJ databases">
        <title>Massive genome expansion in bonnet fungi (Mycena s.s.) driven by repeated elements and novel gene families across ecological guilds.</title>
        <authorList>
            <consortium name="Lawrence Berkeley National Laboratory"/>
            <person name="Harder C.B."/>
            <person name="Miyauchi S."/>
            <person name="Viragh M."/>
            <person name="Kuo A."/>
            <person name="Thoen E."/>
            <person name="Andreopoulos B."/>
            <person name="Lu D."/>
            <person name="Skrede I."/>
            <person name="Drula E."/>
            <person name="Henrissat B."/>
            <person name="Morin E."/>
            <person name="Kohler A."/>
            <person name="Barry K."/>
            <person name="LaButti K."/>
            <person name="Morin E."/>
            <person name="Salamov A."/>
            <person name="Lipzen A."/>
            <person name="Mereny Z."/>
            <person name="Hegedus B."/>
            <person name="Baldrian P."/>
            <person name="Stursova M."/>
            <person name="Weitz H."/>
            <person name="Taylor A."/>
            <person name="Grigoriev I.V."/>
            <person name="Nagy L.G."/>
            <person name="Martin F."/>
            <person name="Kauserud H."/>
        </authorList>
    </citation>
    <scope>NUCLEOTIDE SEQUENCE</scope>
    <source>
        <strain evidence="2">9144</strain>
    </source>
</reference>
<name>A0AAD6VPY2_9AGAR</name>
<keyword evidence="3" id="KW-1185">Reference proteome</keyword>
<proteinExistence type="predicted"/>